<organism evidence="3 4">
    <name type="scientific">Glossina pallidipes</name>
    <name type="common">Tsetse fly</name>
    <dbReference type="NCBI Taxonomy" id="7398"/>
    <lineage>
        <taxon>Eukaryota</taxon>
        <taxon>Metazoa</taxon>
        <taxon>Ecdysozoa</taxon>
        <taxon>Arthropoda</taxon>
        <taxon>Hexapoda</taxon>
        <taxon>Insecta</taxon>
        <taxon>Pterygota</taxon>
        <taxon>Neoptera</taxon>
        <taxon>Endopterygota</taxon>
        <taxon>Diptera</taxon>
        <taxon>Brachycera</taxon>
        <taxon>Muscomorpha</taxon>
        <taxon>Hippoboscoidea</taxon>
        <taxon>Glossinidae</taxon>
        <taxon>Glossina</taxon>
    </lineage>
</organism>
<accession>A0A1A9ZPD8</accession>
<dbReference type="VEuPathDB" id="VectorBase:GPAI020854"/>
<feature type="transmembrane region" description="Helical" evidence="2">
    <location>
        <begin position="7"/>
        <end position="30"/>
    </location>
</feature>
<dbReference type="EnsemblMetazoa" id="GPAI020854-RA">
    <property type="protein sequence ID" value="GPAI020854-PA"/>
    <property type="gene ID" value="GPAI020854"/>
</dbReference>
<reference evidence="4" key="1">
    <citation type="submission" date="2014-03" db="EMBL/GenBank/DDBJ databases">
        <authorList>
            <person name="Aksoy S."/>
            <person name="Warren W."/>
            <person name="Wilson R.K."/>
        </authorList>
    </citation>
    <scope>NUCLEOTIDE SEQUENCE [LARGE SCALE GENOMIC DNA]</scope>
    <source>
        <strain evidence="4">IAEA</strain>
    </source>
</reference>
<keyword evidence="2" id="KW-0812">Transmembrane</keyword>
<name>A0A1A9ZPD8_GLOPL</name>
<keyword evidence="2" id="KW-1133">Transmembrane helix</keyword>
<keyword evidence="2" id="KW-0472">Membrane</keyword>
<evidence type="ECO:0000313" key="4">
    <source>
        <dbReference type="Proteomes" id="UP000092445"/>
    </source>
</evidence>
<dbReference type="AlphaFoldDB" id="A0A1A9ZPD8"/>
<evidence type="ECO:0000256" key="1">
    <source>
        <dbReference type="SAM" id="MobiDB-lite"/>
    </source>
</evidence>
<protein>
    <submittedName>
        <fullName evidence="3">Uncharacterized protein</fullName>
    </submittedName>
</protein>
<reference evidence="3" key="2">
    <citation type="submission" date="2020-05" db="UniProtKB">
        <authorList>
            <consortium name="EnsemblMetazoa"/>
        </authorList>
    </citation>
    <scope>IDENTIFICATION</scope>
    <source>
        <strain evidence="3">IAEA</strain>
    </source>
</reference>
<sequence length="119" mass="13405">MDERENLGKVILGLALVSLHFTFSIAISFLPNPGIKTLHIAQNQAKYKVVALLVADKTGCWSPSSAVGVEDAFWSRRQQREQCDRRHGMQIREQQRQQPFCDSMSSTMGSDALLFSKYS</sequence>
<keyword evidence="4" id="KW-1185">Reference proteome</keyword>
<feature type="compositionally biased region" description="Polar residues" evidence="1">
    <location>
        <begin position="96"/>
        <end position="108"/>
    </location>
</feature>
<dbReference type="Proteomes" id="UP000092445">
    <property type="component" value="Unassembled WGS sequence"/>
</dbReference>
<evidence type="ECO:0000313" key="3">
    <source>
        <dbReference type="EnsemblMetazoa" id="GPAI020854-PA"/>
    </source>
</evidence>
<proteinExistence type="predicted"/>
<evidence type="ECO:0000256" key="2">
    <source>
        <dbReference type="SAM" id="Phobius"/>
    </source>
</evidence>
<feature type="region of interest" description="Disordered" evidence="1">
    <location>
        <begin position="85"/>
        <end position="108"/>
    </location>
</feature>